<dbReference type="GO" id="GO:0008422">
    <property type="term" value="F:beta-glucosidase activity"/>
    <property type="evidence" value="ECO:0007669"/>
    <property type="project" value="UniProtKB-EC"/>
</dbReference>
<dbReference type="SUPFAM" id="SSF52279">
    <property type="entry name" value="Beta-D-glucan exohydrolase, C-terminal domain"/>
    <property type="match status" value="1"/>
</dbReference>
<evidence type="ECO:0000256" key="1">
    <source>
        <dbReference type="ARBA" id="ARBA00000448"/>
    </source>
</evidence>
<proteinExistence type="inferred from homology"/>
<protein>
    <recommendedName>
        <fullName evidence="3">beta-glucosidase</fullName>
        <ecNumber evidence="3">3.2.1.21</ecNumber>
    </recommendedName>
</protein>
<gene>
    <name evidence="11" type="ORF">R1sor_019584</name>
</gene>
<comment type="catalytic activity">
    <reaction evidence="1">
        <text>Hydrolysis of terminal, non-reducing beta-D-glucosyl residues with release of beta-D-glucose.</text>
        <dbReference type="EC" id="3.2.1.21"/>
    </reaction>
</comment>
<evidence type="ECO:0000313" key="12">
    <source>
        <dbReference type="Proteomes" id="UP001633002"/>
    </source>
</evidence>
<dbReference type="InterPro" id="IPR051915">
    <property type="entry name" value="Cellulose_Degrad_GH3"/>
</dbReference>
<accession>A0ABD3IH76</accession>
<evidence type="ECO:0000256" key="7">
    <source>
        <dbReference type="RuleBase" id="RU361161"/>
    </source>
</evidence>
<feature type="domain" description="Glycoside hydrolase family 3 C-terminal" evidence="10">
    <location>
        <begin position="406"/>
        <end position="614"/>
    </location>
</feature>
<dbReference type="FunFam" id="3.20.20.300:FF:000003">
    <property type="entry name" value="Beta-D-glucan exohydrolase isoenzyme ExoI"/>
    <property type="match status" value="1"/>
</dbReference>
<keyword evidence="5 7" id="KW-0378">Hydrolase</keyword>
<evidence type="ECO:0000259" key="10">
    <source>
        <dbReference type="Pfam" id="PF01915"/>
    </source>
</evidence>
<keyword evidence="6 7" id="KW-0326">Glycosidase</keyword>
<organism evidence="11 12">
    <name type="scientific">Riccia sorocarpa</name>
    <dbReference type="NCBI Taxonomy" id="122646"/>
    <lineage>
        <taxon>Eukaryota</taxon>
        <taxon>Viridiplantae</taxon>
        <taxon>Streptophyta</taxon>
        <taxon>Embryophyta</taxon>
        <taxon>Marchantiophyta</taxon>
        <taxon>Marchantiopsida</taxon>
        <taxon>Marchantiidae</taxon>
        <taxon>Marchantiales</taxon>
        <taxon>Ricciaceae</taxon>
        <taxon>Riccia</taxon>
    </lineage>
</organism>
<name>A0ABD3IH76_9MARC</name>
<dbReference type="InterPro" id="IPR001764">
    <property type="entry name" value="Glyco_hydro_3_N"/>
</dbReference>
<dbReference type="SUPFAM" id="SSF51445">
    <property type="entry name" value="(Trans)glycosidases"/>
    <property type="match status" value="1"/>
</dbReference>
<keyword evidence="4 8" id="KW-0732">Signal</keyword>
<dbReference type="InterPro" id="IPR036962">
    <property type="entry name" value="Glyco_hydro_3_N_sf"/>
</dbReference>
<evidence type="ECO:0000256" key="4">
    <source>
        <dbReference type="ARBA" id="ARBA00022729"/>
    </source>
</evidence>
<dbReference type="FunFam" id="3.40.50.1700:FF:000002">
    <property type="entry name" value="Glycosyl hydrolase family protein"/>
    <property type="match status" value="1"/>
</dbReference>
<evidence type="ECO:0000256" key="3">
    <source>
        <dbReference type="ARBA" id="ARBA00012744"/>
    </source>
</evidence>
<feature type="chain" id="PRO_5044743768" description="beta-glucosidase" evidence="8">
    <location>
        <begin position="21"/>
        <end position="630"/>
    </location>
</feature>
<dbReference type="InterPro" id="IPR036881">
    <property type="entry name" value="Glyco_hydro_3_C_sf"/>
</dbReference>
<evidence type="ECO:0000256" key="8">
    <source>
        <dbReference type="SAM" id="SignalP"/>
    </source>
</evidence>
<dbReference type="EMBL" id="JBJQOH010000001">
    <property type="protein sequence ID" value="KAL3701562.1"/>
    <property type="molecule type" value="Genomic_DNA"/>
</dbReference>
<dbReference type="AlphaFoldDB" id="A0ABD3IH76"/>
<comment type="similarity">
    <text evidence="2 7">Belongs to the glycosyl hydrolase 3 family.</text>
</comment>
<evidence type="ECO:0000259" key="9">
    <source>
        <dbReference type="Pfam" id="PF00933"/>
    </source>
</evidence>
<dbReference type="Gene3D" id="3.20.20.300">
    <property type="entry name" value="Glycoside hydrolase, family 3, N-terminal domain"/>
    <property type="match status" value="1"/>
</dbReference>
<sequence>MERAAALALCLNLFISVAVCLEIYKDPSQDAEARIQDLLPRMTLAEKIGQMTQAERRVLDYAAMRDYFIGSVLNGGGSVPKGNTIQAWHKMLRTFQSGSLATRLQIPMMYGIDAVHGNNNVLGATIFPHNVGLGVTRDPDLLKRIGAATALEVRATGIQYAFSPCIATCRDPRWGRCYESYSESTDIVRNLTEIIFGLQGEPANKTAGVPFVADSSKVAACAKHYVGDGGTVNGINENNTIIDYEDLVKIHMAPYFDAIAKGVSTVMISYSSWNGIKMHANKFLITEVLKKQLNFQGFVISDWSGIDRITSPSGSNYTFSVLTAVNAGIDMIMVPFDYKSYISELTRLVNEGYISMDRIDDAVTRILRVKFTMGLFESPYPDRAFAKYLGAESHRALAREAVRRSLVLLKNGQEGSEPLLPLSKSTSKIIVAGSHADDIGLQCGGWTISWFGSSGSITKGTSILQAVRNAVSPSTEVIHERFPQPGFAKSQGADYAIVVVGEPPYAETYGDNLNLTLPLEGIPTIQNVCGEVKCLVILISGRPLVIEPYLPLMDAFVAAWLPGSEGAGITDVIFGDYDFEGTLARTWFRRVDQLPMNVGDPNYDPLFPFGFGLKTNTLLSRYCLTFKISR</sequence>
<dbReference type="InterPro" id="IPR017853">
    <property type="entry name" value="GH"/>
</dbReference>
<dbReference type="EC" id="3.2.1.21" evidence="3"/>
<dbReference type="Pfam" id="PF01915">
    <property type="entry name" value="Glyco_hydro_3_C"/>
    <property type="match status" value="1"/>
</dbReference>
<evidence type="ECO:0000313" key="11">
    <source>
        <dbReference type="EMBL" id="KAL3701562.1"/>
    </source>
</evidence>
<dbReference type="InterPro" id="IPR019800">
    <property type="entry name" value="Glyco_hydro_3_AS"/>
</dbReference>
<evidence type="ECO:0000256" key="6">
    <source>
        <dbReference type="ARBA" id="ARBA00023295"/>
    </source>
</evidence>
<feature type="domain" description="Glycoside hydrolase family 3 N-terminal" evidence="9">
    <location>
        <begin position="43"/>
        <end position="369"/>
    </location>
</feature>
<evidence type="ECO:0000256" key="5">
    <source>
        <dbReference type="ARBA" id="ARBA00022801"/>
    </source>
</evidence>
<dbReference type="PANTHER" id="PTHR30620:SF16">
    <property type="entry name" value="LYSOSOMAL BETA GLUCOSIDASE"/>
    <property type="match status" value="1"/>
</dbReference>
<keyword evidence="12" id="KW-1185">Reference proteome</keyword>
<dbReference type="Pfam" id="PF00933">
    <property type="entry name" value="Glyco_hydro_3"/>
    <property type="match status" value="1"/>
</dbReference>
<dbReference type="PROSITE" id="PS00775">
    <property type="entry name" value="GLYCOSYL_HYDROL_F3"/>
    <property type="match status" value="1"/>
</dbReference>
<feature type="signal peptide" evidence="8">
    <location>
        <begin position="1"/>
        <end position="20"/>
    </location>
</feature>
<dbReference type="Gene3D" id="3.40.50.1700">
    <property type="entry name" value="Glycoside hydrolase family 3 C-terminal domain"/>
    <property type="match status" value="1"/>
</dbReference>
<comment type="caution">
    <text evidence="11">The sequence shown here is derived from an EMBL/GenBank/DDBJ whole genome shotgun (WGS) entry which is preliminary data.</text>
</comment>
<reference evidence="11 12" key="1">
    <citation type="submission" date="2024-09" db="EMBL/GenBank/DDBJ databases">
        <title>Chromosome-scale assembly of Riccia sorocarpa.</title>
        <authorList>
            <person name="Paukszto L."/>
        </authorList>
    </citation>
    <scope>NUCLEOTIDE SEQUENCE [LARGE SCALE GENOMIC DNA]</scope>
    <source>
        <strain evidence="11">LP-2024</strain>
        <tissue evidence="11">Aerial parts of the thallus</tissue>
    </source>
</reference>
<evidence type="ECO:0000256" key="2">
    <source>
        <dbReference type="ARBA" id="ARBA00005336"/>
    </source>
</evidence>
<dbReference type="PRINTS" id="PR00133">
    <property type="entry name" value="GLHYDRLASE3"/>
</dbReference>
<dbReference type="InterPro" id="IPR002772">
    <property type="entry name" value="Glyco_hydro_3_C"/>
</dbReference>
<dbReference type="PANTHER" id="PTHR30620">
    <property type="entry name" value="PERIPLASMIC BETA-GLUCOSIDASE-RELATED"/>
    <property type="match status" value="1"/>
</dbReference>
<dbReference type="Proteomes" id="UP001633002">
    <property type="component" value="Unassembled WGS sequence"/>
</dbReference>